<evidence type="ECO:0008006" key="4">
    <source>
        <dbReference type="Google" id="ProtNLM"/>
    </source>
</evidence>
<dbReference type="KEGG" id="dau:Daud_0883"/>
<reference evidence="2 3" key="2">
    <citation type="journal article" date="2008" name="Science">
        <title>Environmental genomics reveals a single-species ecosystem deep within Earth.</title>
        <authorList>
            <person name="Chivian D."/>
            <person name="Brodie E.L."/>
            <person name="Alm E.J."/>
            <person name="Culley D.E."/>
            <person name="Dehal P.S."/>
            <person name="Desantis T.Z."/>
            <person name="Gihring T.M."/>
            <person name="Lapidus A."/>
            <person name="Lin L.H."/>
            <person name="Lowry S.R."/>
            <person name="Moser D.P."/>
            <person name="Richardson P.M."/>
            <person name="Southam G."/>
            <person name="Wanger G."/>
            <person name="Pratt L.M."/>
            <person name="Andersen G.L."/>
            <person name="Hazen T.C."/>
            <person name="Brockman F.J."/>
            <person name="Arkin A.P."/>
            <person name="Onstott T.C."/>
        </authorList>
    </citation>
    <scope>NUCLEOTIDE SEQUENCE [LARGE SCALE GENOMIC DNA]</scope>
    <source>
        <strain evidence="2 3">MP104C</strain>
    </source>
</reference>
<dbReference type="STRING" id="477974.Daud_0883"/>
<proteinExistence type="predicted"/>
<dbReference type="AlphaFoldDB" id="B1I341"/>
<evidence type="ECO:0000313" key="2">
    <source>
        <dbReference type="EMBL" id="ACA59396.1"/>
    </source>
</evidence>
<feature type="compositionally biased region" description="Low complexity" evidence="1">
    <location>
        <begin position="1"/>
        <end position="18"/>
    </location>
</feature>
<feature type="region of interest" description="Disordered" evidence="1">
    <location>
        <begin position="1"/>
        <end position="72"/>
    </location>
</feature>
<dbReference type="EMBL" id="CP000860">
    <property type="protein sequence ID" value="ACA59396.1"/>
    <property type="molecule type" value="Genomic_DNA"/>
</dbReference>
<evidence type="ECO:0000313" key="3">
    <source>
        <dbReference type="Proteomes" id="UP000008544"/>
    </source>
</evidence>
<dbReference type="Proteomes" id="UP000008544">
    <property type="component" value="Chromosome"/>
</dbReference>
<dbReference type="InterPro" id="IPR011990">
    <property type="entry name" value="TPR-like_helical_dom_sf"/>
</dbReference>
<accession>B1I341</accession>
<protein>
    <recommendedName>
        <fullName evidence="4">Tetratricopeptide repeat protein</fullName>
    </recommendedName>
</protein>
<feature type="compositionally biased region" description="Basic and acidic residues" evidence="1">
    <location>
        <begin position="52"/>
        <end position="72"/>
    </location>
</feature>
<keyword evidence="3" id="KW-1185">Reference proteome</keyword>
<evidence type="ECO:0000256" key="1">
    <source>
        <dbReference type="SAM" id="MobiDB-lite"/>
    </source>
</evidence>
<organism evidence="2 3">
    <name type="scientific">Desulforudis audaxviator (strain MP104C)</name>
    <dbReference type="NCBI Taxonomy" id="477974"/>
    <lineage>
        <taxon>Bacteria</taxon>
        <taxon>Bacillati</taxon>
        <taxon>Bacillota</taxon>
        <taxon>Clostridia</taxon>
        <taxon>Thermoanaerobacterales</taxon>
        <taxon>Candidatus Desulforudaceae</taxon>
        <taxon>Candidatus Desulforudis</taxon>
    </lineage>
</organism>
<dbReference type="Gene3D" id="1.25.40.10">
    <property type="entry name" value="Tetratricopeptide repeat domain"/>
    <property type="match status" value="1"/>
</dbReference>
<sequence>MTAAPGPRQGAPARGTRASGSGQRVGPPQQTGEEAAQVDQRHYRTVYVGRHSKWEPDEPGLRPDPEPDFTPEERGRLLGEIQAAARARKFTLMESLLRRLLAVDEHCAEAWYGLGMLLLQDGSLEEAYDSLSEYAMLAGVREAAEKVELALFFLERLAGGGDELPYEIQDELEEGFLAAFSEPGWSDVPRAALKGLTPREAVRDREGKRQVLKLMRDKGWFLDAAVQAVEGVG</sequence>
<gene>
    <name evidence="2" type="ordered locus">Daud_0883</name>
</gene>
<dbReference type="SUPFAM" id="SSF48452">
    <property type="entry name" value="TPR-like"/>
    <property type="match status" value="1"/>
</dbReference>
<reference evidence="3" key="1">
    <citation type="submission" date="2007-10" db="EMBL/GenBank/DDBJ databases">
        <title>Complete sequence of chromosome of Desulforudis audaxviator MP104C.</title>
        <authorList>
            <person name="Copeland A."/>
            <person name="Lucas S."/>
            <person name="Lapidus A."/>
            <person name="Barry K."/>
            <person name="Glavina del Rio T."/>
            <person name="Dalin E."/>
            <person name="Tice H."/>
            <person name="Bruce D."/>
            <person name="Pitluck S."/>
            <person name="Lowry S.R."/>
            <person name="Larimer F."/>
            <person name="Land M.L."/>
            <person name="Hauser L."/>
            <person name="Kyrpides N."/>
            <person name="Ivanova N.N."/>
            <person name="Richardson P."/>
        </authorList>
    </citation>
    <scope>NUCLEOTIDE SEQUENCE [LARGE SCALE GENOMIC DNA]</scope>
    <source>
        <strain evidence="3">MP104C</strain>
    </source>
</reference>
<dbReference type="HOGENOM" id="CLU_1188404_0_0_9"/>
<name>B1I341_DESAP</name>